<organism evidence="2 3">
    <name type="scientific">Caerostris extrusa</name>
    <name type="common">Bark spider</name>
    <name type="synonym">Caerostris bankana</name>
    <dbReference type="NCBI Taxonomy" id="172846"/>
    <lineage>
        <taxon>Eukaryota</taxon>
        <taxon>Metazoa</taxon>
        <taxon>Ecdysozoa</taxon>
        <taxon>Arthropoda</taxon>
        <taxon>Chelicerata</taxon>
        <taxon>Arachnida</taxon>
        <taxon>Araneae</taxon>
        <taxon>Araneomorphae</taxon>
        <taxon>Entelegynae</taxon>
        <taxon>Araneoidea</taxon>
        <taxon>Araneidae</taxon>
        <taxon>Caerostris</taxon>
    </lineage>
</organism>
<evidence type="ECO:0000256" key="1">
    <source>
        <dbReference type="SAM" id="MobiDB-lite"/>
    </source>
</evidence>
<accession>A0AAV4XHL8</accession>
<reference evidence="2 3" key="1">
    <citation type="submission" date="2021-06" db="EMBL/GenBank/DDBJ databases">
        <title>Caerostris extrusa draft genome.</title>
        <authorList>
            <person name="Kono N."/>
            <person name="Arakawa K."/>
        </authorList>
    </citation>
    <scope>NUCLEOTIDE SEQUENCE [LARGE SCALE GENOMIC DNA]</scope>
</reference>
<comment type="caution">
    <text evidence="2">The sequence shown here is derived from an EMBL/GenBank/DDBJ whole genome shotgun (WGS) entry which is preliminary data.</text>
</comment>
<dbReference type="Proteomes" id="UP001054945">
    <property type="component" value="Unassembled WGS sequence"/>
</dbReference>
<keyword evidence="3" id="KW-1185">Reference proteome</keyword>
<proteinExistence type="predicted"/>
<protein>
    <submittedName>
        <fullName evidence="2">Uncharacterized protein</fullName>
    </submittedName>
</protein>
<dbReference type="AlphaFoldDB" id="A0AAV4XHL8"/>
<dbReference type="EMBL" id="BPLR01017661">
    <property type="protein sequence ID" value="GIY93436.1"/>
    <property type="molecule type" value="Genomic_DNA"/>
</dbReference>
<feature type="region of interest" description="Disordered" evidence="1">
    <location>
        <begin position="1"/>
        <end position="22"/>
    </location>
</feature>
<evidence type="ECO:0000313" key="2">
    <source>
        <dbReference type="EMBL" id="GIY93436.1"/>
    </source>
</evidence>
<sequence>MLGVKASMLIQSRPAPTKRNRRRRRALKRFNNTLHQRRAPNFLSQQPHKTRRVNSGEDAKLALRDLKSFFYGSDSCRKCYLEAPPRSLAVTLNRTIVNGALRRERMDVGIFRCWNYPFSVSVLLVRVN</sequence>
<evidence type="ECO:0000313" key="3">
    <source>
        <dbReference type="Proteomes" id="UP001054945"/>
    </source>
</evidence>
<name>A0AAV4XHL8_CAEEX</name>
<gene>
    <name evidence="2" type="ORF">CEXT_654281</name>
</gene>